<keyword evidence="10 18" id="KW-1278">Translocase</keyword>
<evidence type="ECO:0000313" key="20">
    <source>
        <dbReference type="EMBL" id="AQM39824.1"/>
    </source>
</evidence>
<evidence type="ECO:0000256" key="14">
    <source>
        <dbReference type="ARBA" id="ARBA00023075"/>
    </source>
</evidence>
<evidence type="ECO:0000256" key="10">
    <source>
        <dbReference type="ARBA" id="ARBA00022967"/>
    </source>
</evidence>
<comment type="catalytic activity">
    <reaction evidence="17 18">
        <text>a ubiquinone + NADH + 5 H(+)(in) = a ubiquinol + NAD(+) + 4 H(+)(out)</text>
        <dbReference type="Rhea" id="RHEA:29091"/>
        <dbReference type="Rhea" id="RHEA-COMP:9565"/>
        <dbReference type="Rhea" id="RHEA-COMP:9566"/>
        <dbReference type="ChEBI" id="CHEBI:15378"/>
        <dbReference type="ChEBI" id="CHEBI:16389"/>
        <dbReference type="ChEBI" id="CHEBI:17976"/>
        <dbReference type="ChEBI" id="CHEBI:57540"/>
        <dbReference type="ChEBI" id="CHEBI:57945"/>
        <dbReference type="EC" id="7.1.1.2"/>
    </reaction>
</comment>
<dbReference type="EMBL" id="KX057713">
    <property type="protein sequence ID" value="AQM39824.1"/>
    <property type="molecule type" value="Genomic_DNA"/>
</dbReference>
<feature type="transmembrane region" description="Helical" evidence="18">
    <location>
        <begin position="139"/>
        <end position="162"/>
    </location>
</feature>
<keyword evidence="15 18" id="KW-0496">Mitochondrion</keyword>
<feature type="transmembrane region" description="Helical" evidence="18">
    <location>
        <begin position="238"/>
        <end position="257"/>
    </location>
</feature>
<evidence type="ECO:0000256" key="9">
    <source>
        <dbReference type="ARBA" id="ARBA00022792"/>
    </source>
</evidence>
<evidence type="ECO:0000256" key="2">
    <source>
        <dbReference type="ARBA" id="ARBA00004448"/>
    </source>
</evidence>
<evidence type="ECO:0000256" key="7">
    <source>
        <dbReference type="ARBA" id="ARBA00022660"/>
    </source>
</evidence>
<evidence type="ECO:0000256" key="18">
    <source>
        <dbReference type="RuleBase" id="RU003403"/>
    </source>
</evidence>
<feature type="transmembrane region" description="Helical" evidence="18">
    <location>
        <begin position="60"/>
        <end position="82"/>
    </location>
</feature>
<feature type="transmembrane region" description="Helical" evidence="18">
    <location>
        <begin position="269"/>
        <end position="299"/>
    </location>
</feature>
<evidence type="ECO:0000259" key="19">
    <source>
        <dbReference type="Pfam" id="PF00361"/>
    </source>
</evidence>
<gene>
    <name evidence="20" type="primary">ND2</name>
</gene>
<comment type="function">
    <text evidence="1">Core subunit of the mitochondrial membrane respiratory chain NADH dehydrogenase (Complex I) that is believed to belong to the minimal assembly required for catalysis. Complex I functions in the transfer of electrons from NADH to the respiratory chain. The immediate electron acceptor for the enzyme is believed to be ubiquinone.</text>
</comment>
<dbReference type="EC" id="7.1.1.2" evidence="4 18"/>
<evidence type="ECO:0000256" key="12">
    <source>
        <dbReference type="ARBA" id="ARBA00022989"/>
    </source>
</evidence>
<dbReference type="GO" id="GO:0006120">
    <property type="term" value="P:mitochondrial electron transport, NADH to ubiquinone"/>
    <property type="evidence" value="ECO:0007669"/>
    <property type="project" value="InterPro"/>
</dbReference>
<dbReference type="RefSeq" id="YP_009349779.1">
    <property type="nucleotide sequence ID" value="NC_033983.1"/>
</dbReference>
<feature type="transmembrane region" description="Helical" evidence="18">
    <location>
        <begin position="199"/>
        <end position="218"/>
    </location>
</feature>
<comment type="similarity">
    <text evidence="3 18">Belongs to the complex I subunit 2 family.</text>
</comment>
<feature type="transmembrane region" description="Helical" evidence="18">
    <location>
        <begin position="94"/>
        <end position="113"/>
    </location>
</feature>
<keyword evidence="7 18" id="KW-0679">Respiratory chain</keyword>
<keyword evidence="12 18" id="KW-1133">Transmembrane helix</keyword>
<dbReference type="PANTHER" id="PTHR46552">
    <property type="entry name" value="NADH-UBIQUINONE OXIDOREDUCTASE CHAIN 2"/>
    <property type="match status" value="1"/>
</dbReference>
<reference evidence="20" key="1">
    <citation type="submission" date="2016-04" db="EMBL/GenBank/DDBJ databases">
        <title>Towards a higher-level phylogeny of ensiferan insects inferred from mitochondrial genome sequences.</title>
        <authorList>
            <person name="Zhou Z.J."/>
        </authorList>
    </citation>
    <scope>NUCLEOTIDE SEQUENCE</scope>
</reference>
<keyword evidence="14 18" id="KW-0830">Ubiquinone</keyword>
<proteinExistence type="inferred from homology"/>
<keyword evidence="16 18" id="KW-0472">Membrane</keyword>
<feature type="domain" description="NADH:quinone oxidoreductase/Mrp antiporter transmembrane" evidence="19">
    <location>
        <begin position="24"/>
        <end position="285"/>
    </location>
</feature>
<feature type="transmembrane region" description="Helical" evidence="18">
    <location>
        <begin position="320"/>
        <end position="340"/>
    </location>
</feature>
<dbReference type="InterPro" id="IPR003917">
    <property type="entry name" value="NADH_UbQ_OxRdtase_chain2"/>
</dbReference>
<keyword evidence="13 18" id="KW-0520">NAD</keyword>
<dbReference type="AlphaFoldDB" id="A0A1Q1MP14"/>
<comment type="function">
    <text evidence="18">Core subunit of the mitochondrial membrane respiratory chain NADH dehydrogenase (Complex I) which catalyzes electron transfer from NADH through the respiratory chain, using ubiquinone as an electron acceptor. Essential for the catalytic activity and assembly of complex I.</text>
</comment>
<dbReference type="InterPro" id="IPR050175">
    <property type="entry name" value="Complex_I_Subunit_2"/>
</dbReference>
<evidence type="ECO:0000256" key="13">
    <source>
        <dbReference type="ARBA" id="ARBA00023027"/>
    </source>
</evidence>
<evidence type="ECO:0000256" key="16">
    <source>
        <dbReference type="ARBA" id="ARBA00023136"/>
    </source>
</evidence>
<evidence type="ECO:0000256" key="17">
    <source>
        <dbReference type="ARBA" id="ARBA00049551"/>
    </source>
</evidence>
<dbReference type="InterPro" id="IPR001750">
    <property type="entry name" value="ND/Mrp_TM"/>
</dbReference>
<name>A0A1Q1MP14_9ORTH</name>
<geneLocation type="mitochondrion" evidence="20"/>
<comment type="subcellular location">
    <subcellularLocation>
        <location evidence="2 18">Mitochondrion inner membrane</location>
        <topology evidence="2 18">Multi-pass membrane protein</topology>
    </subcellularLocation>
</comment>
<sequence length="341" mass="38843">MLINPAKMLFLVTLVMGTLISISSNSWFGVWMGLEINLLSFIPLMTNYKNILSTEASLKYFLIQAFASAILLFSIILLYIFTQMHQKPFFTLDLIISSALLLKMGAAPFHFWFPGTMEGLNWFNCFTLMTWQKIAPLMLLSYLIQLNAFTIIVILSSVMVGSIGGLNQTSLRKLMAYSSINHLGWMIGGMLTGENVWEIYFMIYSFLSLSIIYIFMSLQIFHINQNFLTLNNNHMMKFCLFMLLLSLGGLPPFLGFLPKWIIIQTMAELNLLFLITFMAVTTLITLFYYLRLTFTAFLLSNSELKWNLSSPISWTKLTTLLSLTSISTLGLAISSMMFSII</sequence>
<keyword evidence="6" id="KW-0813">Transport</keyword>
<dbReference type="PANTHER" id="PTHR46552:SF1">
    <property type="entry name" value="NADH-UBIQUINONE OXIDOREDUCTASE CHAIN 2"/>
    <property type="match status" value="1"/>
</dbReference>
<evidence type="ECO:0000256" key="11">
    <source>
        <dbReference type="ARBA" id="ARBA00022982"/>
    </source>
</evidence>
<dbReference type="PRINTS" id="PR01436">
    <property type="entry name" value="NADHDHGNASE2"/>
</dbReference>
<evidence type="ECO:0000256" key="1">
    <source>
        <dbReference type="ARBA" id="ARBA00003257"/>
    </source>
</evidence>
<dbReference type="GO" id="GO:0005743">
    <property type="term" value="C:mitochondrial inner membrane"/>
    <property type="evidence" value="ECO:0007669"/>
    <property type="project" value="UniProtKB-SubCell"/>
</dbReference>
<protein>
    <recommendedName>
        <fullName evidence="5 18">NADH-ubiquinone oxidoreductase chain 2</fullName>
        <ecNumber evidence="4 18">7.1.1.2</ecNumber>
    </recommendedName>
</protein>
<keyword evidence="8 18" id="KW-0812">Transmembrane</keyword>
<organism evidence="20">
    <name type="scientific">Hexacentrus japonicus</name>
    <dbReference type="NCBI Taxonomy" id="441225"/>
    <lineage>
        <taxon>Eukaryota</taxon>
        <taxon>Metazoa</taxon>
        <taxon>Ecdysozoa</taxon>
        <taxon>Arthropoda</taxon>
        <taxon>Hexapoda</taxon>
        <taxon>Insecta</taxon>
        <taxon>Pterygota</taxon>
        <taxon>Neoptera</taxon>
        <taxon>Polyneoptera</taxon>
        <taxon>Orthoptera</taxon>
        <taxon>Ensifera</taxon>
        <taxon>Tettigoniidea</taxon>
        <taxon>Tettigonioidea</taxon>
        <taxon>Tettigoniidae</taxon>
        <taxon>Listroscelidinae</taxon>
        <taxon>Hexacentrus</taxon>
    </lineage>
</organism>
<keyword evidence="11 18" id="KW-0249">Electron transport</keyword>
<evidence type="ECO:0000256" key="15">
    <source>
        <dbReference type="ARBA" id="ARBA00023128"/>
    </source>
</evidence>
<evidence type="ECO:0000256" key="4">
    <source>
        <dbReference type="ARBA" id="ARBA00012944"/>
    </source>
</evidence>
<dbReference type="GeneID" id="31079340"/>
<dbReference type="GO" id="GO:0008137">
    <property type="term" value="F:NADH dehydrogenase (ubiquinone) activity"/>
    <property type="evidence" value="ECO:0007669"/>
    <property type="project" value="UniProtKB-EC"/>
</dbReference>
<keyword evidence="9 18" id="KW-0999">Mitochondrion inner membrane</keyword>
<dbReference type="Pfam" id="PF00361">
    <property type="entry name" value="Proton_antipo_M"/>
    <property type="match status" value="1"/>
</dbReference>
<evidence type="ECO:0000256" key="8">
    <source>
        <dbReference type="ARBA" id="ARBA00022692"/>
    </source>
</evidence>
<accession>A0A1Q1MP14</accession>
<evidence type="ECO:0000256" key="6">
    <source>
        <dbReference type="ARBA" id="ARBA00022448"/>
    </source>
</evidence>
<evidence type="ECO:0000256" key="3">
    <source>
        <dbReference type="ARBA" id="ARBA00007012"/>
    </source>
</evidence>
<evidence type="ECO:0000256" key="5">
    <source>
        <dbReference type="ARBA" id="ARBA00021008"/>
    </source>
</evidence>
<dbReference type="CTD" id="4536"/>